<evidence type="ECO:0000313" key="1">
    <source>
        <dbReference type="EMBL" id="MFD2115535.1"/>
    </source>
</evidence>
<dbReference type="Proteomes" id="UP001597362">
    <property type="component" value="Unassembled WGS sequence"/>
</dbReference>
<evidence type="ECO:0000313" key="2">
    <source>
        <dbReference type="Proteomes" id="UP001597362"/>
    </source>
</evidence>
<protein>
    <submittedName>
        <fullName evidence="1">DUF3006 domain-containing protein</fullName>
    </submittedName>
</protein>
<name>A0ABW4YIG0_9BACL</name>
<organism evidence="1 2">
    <name type="scientific">Paenibacillus yanchengensis</name>
    <dbReference type="NCBI Taxonomy" id="2035833"/>
    <lineage>
        <taxon>Bacteria</taxon>
        <taxon>Bacillati</taxon>
        <taxon>Bacillota</taxon>
        <taxon>Bacilli</taxon>
        <taxon>Bacillales</taxon>
        <taxon>Paenibacillaceae</taxon>
        <taxon>Paenibacillus</taxon>
    </lineage>
</organism>
<gene>
    <name evidence="1" type="ORF">ACFSJH_07300</name>
</gene>
<proteinExistence type="predicted"/>
<dbReference type="InterPro" id="IPR021377">
    <property type="entry name" value="DUF3006"/>
</dbReference>
<dbReference type="Pfam" id="PF11213">
    <property type="entry name" value="DUF3006"/>
    <property type="match status" value="1"/>
</dbReference>
<dbReference type="EMBL" id="JBHUHO010000020">
    <property type="protein sequence ID" value="MFD2115535.1"/>
    <property type="molecule type" value="Genomic_DNA"/>
</dbReference>
<sequence>MRGIIDRIEGNYYVIEVDNDMLDVEKQLVEQSATAGDVVSWDGSCWKVDAAATKERSQQIKQLMDGLWNDD</sequence>
<keyword evidence="2" id="KW-1185">Reference proteome</keyword>
<dbReference type="RefSeq" id="WP_377770787.1">
    <property type="nucleotide sequence ID" value="NZ_JBHUHO010000020.1"/>
</dbReference>
<comment type="caution">
    <text evidence="1">The sequence shown here is derived from an EMBL/GenBank/DDBJ whole genome shotgun (WGS) entry which is preliminary data.</text>
</comment>
<reference evidence="2" key="1">
    <citation type="journal article" date="2019" name="Int. J. Syst. Evol. Microbiol.">
        <title>The Global Catalogue of Microorganisms (GCM) 10K type strain sequencing project: providing services to taxonomists for standard genome sequencing and annotation.</title>
        <authorList>
            <consortium name="The Broad Institute Genomics Platform"/>
            <consortium name="The Broad Institute Genome Sequencing Center for Infectious Disease"/>
            <person name="Wu L."/>
            <person name="Ma J."/>
        </authorList>
    </citation>
    <scope>NUCLEOTIDE SEQUENCE [LARGE SCALE GENOMIC DNA]</scope>
    <source>
        <strain evidence="2">GH52</strain>
    </source>
</reference>
<accession>A0ABW4YIG0</accession>